<dbReference type="InterPro" id="IPR056906">
    <property type="entry name" value="ORF2/G2P_dom"/>
</dbReference>
<evidence type="ECO:0000313" key="3">
    <source>
        <dbReference type="Proteomes" id="UP000253689"/>
    </source>
</evidence>
<protein>
    <submittedName>
        <fullName evidence="2">Spiroplasma plectrovirus-related protein</fullName>
    </submittedName>
</protein>
<name>A0A345DLN0_9MOLU</name>
<feature type="domain" description="Replication-associated protein ORF2/G2P" evidence="1">
    <location>
        <begin position="101"/>
        <end position="204"/>
    </location>
</feature>
<evidence type="ECO:0000313" key="2">
    <source>
        <dbReference type="EMBL" id="AXF95118.1"/>
    </source>
</evidence>
<reference evidence="3" key="1">
    <citation type="submission" date="2018-07" db="EMBL/GenBank/DDBJ databases">
        <title>Complete Genome Sequence of Spiroplasma phoeniceum.</title>
        <authorList>
            <person name="Davis R.E."/>
            <person name="Shao J.Y."/>
            <person name="Zhao Y."/>
            <person name="Silver A."/>
            <person name="Stump z."/>
            <person name="Gasparich G."/>
        </authorList>
    </citation>
    <scope>NUCLEOTIDE SEQUENCE [LARGE SCALE GENOMIC DNA]</scope>
    <source>
        <strain evidence="3">P40</strain>
    </source>
</reference>
<dbReference type="RefSeq" id="WP_114564138.1">
    <property type="nucleotide sequence ID" value="NZ_CP031088.1"/>
</dbReference>
<dbReference type="KEGG" id="sphh:SDAV_00102"/>
<evidence type="ECO:0000259" key="1">
    <source>
        <dbReference type="Pfam" id="PF23343"/>
    </source>
</evidence>
<dbReference type="AlphaFoldDB" id="A0A345DLN0"/>
<dbReference type="Pfam" id="PF23343">
    <property type="entry name" value="REP_ORF2-G2P"/>
    <property type="match status" value="1"/>
</dbReference>
<accession>A0A345DLN0</accession>
<sequence length="345" mass="41101">MNVNINPYNRLTGEVLYRPYIDNSNFVNQKYYVKKVYYGPYIKTIVLPLECINKFGKGNPTGIKNTGENETKLLNSRVRSQANCIRKAIHNFSGCKKNMGFLTLTYAENVQDIKKANHHFRLFIRRLNYYFSKYKKNKYKDLKYLVAYEYQKKGRIHFHIIFSEYIPNKVVRKCWPYGYNKNLPVKTGTNEFVSKYVAKYIVKAQSEEKNKNIYDLNTKAYRFSANCTDPIVKVGVIEMCEMELIASLKGTKHNFMFNNKDGYLMGVSIDSDWNKDYFWQMEEYVPYDKKIFRFFKKISNLDIYRTRKKLDKYLNLGKQRYIKKSTFQMESTSFLQYSLLTTYTT</sequence>
<keyword evidence="3" id="KW-1185">Reference proteome</keyword>
<dbReference type="EMBL" id="CP031088">
    <property type="protein sequence ID" value="AXF95118.1"/>
    <property type="molecule type" value="Genomic_DNA"/>
</dbReference>
<gene>
    <name evidence="2" type="ORF">SDAV_00102</name>
</gene>
<proteinExistence type="predicted"/>
<organism evidence="2 3">
    <name type="scientific">Spiroplasma phoeniceum P40</name>
    <dbReference type="NCBI Taxonomy" id="1276259"/>
    <lineage>
        <taxon>Bacteria</taxon>
        <taxon>Bacillati</taxon>
        <taxon>Mycoplasmatota</taxon>
        <taxon>Mollicutes</taxon>
        <taxon>Entomoplasmatales</taxon>
        <taxon>Spiroplasmataceae</taxon>
        <taxon>Spiroplasma</taxon>
    </lineage>
</organism>
<dbReference type="Proteomes" id="UP000253689">
    <property type="component" value="Chromosome"/>
</dbReference>